<comment type="caution">
    <text evidence="2">The sequence shown here is derived from an EMBL/GenBank/DDBJ whole genome shotgun (WGS) entry which is preliminary data.</text>
</comment>
<name>A0A6I3M902_9MICO</name>
<protein>
    <submittedName>
        <fullName evidence="2">DUF3515 family protein</fullName>
    </submittedName>
</protein>
<dbReference type="Proteomes" id="UP000433071">
    <property type="component" value="Unassembled WGS sequence"/>
</dbReference>
<feature type="signal peptide" evidence="1">
    <location>
        <begin position="1"/>
        <end position="31"/>
    </location>
</feature>
<proteinExistence type="predicted"/>
<dbReference type="InterPro" id="IPR021903">
    <property type="entry name" value="DUF3515"/>
</dbReference>
<evidence type="ECO:0000256" key="1">
    <source>
        <dbReference type="SAM" id="SignalP"/>
    </source>
</evidence>
<gene>
    <name evidence="2" type="ORF">GJ743_12805</name>
</gene>
<dbReference type="Pfam" id="PF12028">
    <property type="entry name" value="DUF3515"/>
    <property type="match status" value="1"/>
</dbReference>
<dbReference type="OrthoDB" id="4331648at2"/>
<keyword evidence="3" id="KW-1185">Reference proteome</keyword>
<dbReference type="RefSeq" id="WP_155052254.1">
    <property type="nucleotide sequence ID" value="NZ_BAAAIB010000008.1"/>
</dbReference>
<reference evidence="2 3" key="1">
    <citation type="submission" date="2019-11" db="EMBL/GenBank/DDBJ databases">
        <title>Agromyces kandeliae sp. nov., isolated from mangrove soil.</title>
        <authorList>
            <person name="Wang R."/>
        </authorList>
    </citation>
    <scope>NUCLEOTIDE SEQUENCE [LARGE SCALE GENOMIC DNA]</scope>
    <source>
        <strain evidence="2 3">JCM 11433</strain>
    </source>
</reference>
<organism evidence="2 3">
    <name type="scientific">Agromyces bracchium</name>
    <dbReference type="NCBI Taxonomy" id="88376"/>
    <lineage>
        <taxon>Bacteria</taxon>
        <taxon>Bacillati</taxon>
        <taxon>Actinomycetota</taxon>
        <taxon>Actinomycetes</taxon>
        <taxon>Micrococcales</taxon>
        <taxon>Microbacteriaceae</taxon>
        <taxon>Agromyces</taxon>
    </lineage>
</organism>
<evidence type="ECO:0000313" key="2">
    <source>
        <dbReference type="EMBL" id="MTH69248.1"/>
    </source>
</evidence>
<keyword evidence="1" id="KW-0732">Signal</keyword>
<dbReference type="EMBL" id="WMLB01000025">
    <property type="protein sequence ID" value="MTH69248.1"/>
    <property type="molecule type" value="Genomic_DNA"/>
</dbReference>
<sequence length="176" mass="17764">MSTPPSGRPRRRRARLLAAALVAATAVPLLAACSQPVPFDPAPDAADADCASVVVRLPDQVAGLDARETTAQGTGAWGSPAAVLLRCGVEPPGPTTLRCVSVDDVDWIIDESDAPTYRFVTYGRTPAVEVVVDNDAVAGSTAIADLSGAVAAIPADGGCTDLEELAPATGEATDAG</sequence>
<feature type="chain" id="PRO_5026043053" evidence="1">
    <location>
        <begin position="32"/>
        <end position="176"/>
    </location>
</feature>
<evidence type="ECO:0000313" key="3">
    <source>
        <dbReference type="Proteomes" id="UP000433071"/>
    </source>
</evidence>
<dbReference type="AlphaFoldDB" id="A0A6I3M902"/>
<accession>A0A6I3M902</accession>